<feature type="compositionally biased region" description="Polar residues" evidence="1">
    <location>
        <begin position="10"/>
        <end position="19"/>
    </location>
</feature>
<evidence type="ECO:0000256" key="1">
    <source>
        <dbReference type="SAM" id="MobiDB-lite"/>
    </source>
</evidence>
<reference evidence="2 3" key="1">
    <citation type="submission" date="2023-04" db="EMBL/GenBank/DDBJ databases">
        <title>Genome of Basidiobolus ranarum AG-B5.</title>
        <authorList>
            <person name="Stajich J.E."/>
            <person name="Carter-House D."/>
            <person name="Gryganskyi A."/>
        </authorList>
    </citation>
    <scope>NUCLEOTIDE SEQUENCE [LARGE SCALE GENOMIC DNA]</scope>
    <source>
        <strain evidence="2 3">AG-B5</strain>
    </source>
</reference>
<feature type="region of interest" description="Disordered" evidence="1">
    <location>
        <begin position="1"/>
        <end position="45"/>
    </location>
</feature>
<feature type="compositionally biased region" description="Basic residues" evidence="1">
    <location>
        <begin position="295"/>
        <end position="307"/>
    </location>
</feature>
<dbReference type="EMBL" id="JASJQH010003322">
    <property type="protein sequence ID" value="KAK9759667.1"/>
    <property type="molecule type" value="Genomic_DNA"/>
</dbReference>
<proteinExistence type="predicted"/>
<name>A0ABR2WDU5_9FUNG</name>
<feature type="compositionally biased region" description="Basic and acidic residues" evidence="1">
    <location>
        <begin position="275"/>
        <end position="284"/>
    </location>
</feature>
<evidence type="ECO:0000313" key="3">
    <source>
        <dbReference type="Proteomes" id="UP001479436"/>
    </source>
</evidence>
<organism evidence="2 3">
    <name type="scientific">Basidiobolus ranarum</name>
    <dbReference type="NCBI Taxonomy" id="34480"/>
    <lineage>
        <taxon>Eukaryota</taxon>
        <taxon>Fungi</taxon>
        <taxon>Fungi incertae sedis</taxon>
        <taxon>Zoopagomycota</taxon>
        <taxon>Entomophthoromycotina</taxon>
        <taxon>Basidiobolomycetes</taxon>
        <taxon>Basidiobolales</taxon>
        <taxon>Basidiobolaceae</taxon>
        <taxon>Basidiobolus</taxon>
    </lineage>
</organism>
<dbReference type="Proteomes" id="UP001479436">
    <property type="component" value="Unassembled WGS sequence"/>
</dbReference>
<keyword evidence="3" id="KW-1185">Reference proteome</keyword>
<feature type="compositionally biased region" description="Basic residues" evidence="1">
    <location>
        <begin position="343"/>
        <end position="355"/>
    </location>
</feature>
<feature type="compositionally biased region" description="Polar residues" evidence="1">
    <location>
        <begin position="254"/>
        <end position="268"/>
    </location>
</feature>
<gene>
    <name evidence="2" type="ORF">K7432_017081</name>
</gene>
<protein>
    <submittedName>
        <fullName evidence="2">Uncharacterized protein</fullName>
    </submittedName>
</protein>
<evidence type="ECO:0000313" key="2">
    <source>
        <dbReference type="EMBL" id="KAK9759667.1"/>
    </source>
</evidence>
<accession>A0ABR2WDU5</accession>
<feature type="region of interest" description="Disordered" evidence="1">
    <location>
        <begin position="211"/>
        <end position="368"/>
    </location>
</feature>
<sequence length="368" mass="40839">MDEPVAYTGYASTILSPNVESAKPSPRSKTKTHRKATEDPFSMDEPMLYSGYAEVITSEQHQPVRNDKSKPVVNNNLMKPQKHRSIESTKSSLRKNATTRQMAVEDLFDMDEPMIYSGYAEVITSEQHLPARKDKSKPIANNNLVKPQKNRNVVSAKASTRKNAKTRQMVVENPFSVSEPILHSGYAEVIPSEQLQPGLSTRKDVKPVAVINSVKPQKSNGVEASKPPRKVKNPASNNIDDLIDKLKTLGVGQKDSTSRNPNGNNTKAKNPADLNRSHETRLHVSDQAPSNVVKKSFKSNKRSRGKISTKAEPITPPTSDENRTSRIQPNISTDSKSSSQSSKPRRRKKSNRNKGPRSENDSNTILLE</sequence>
<comment type="caution">
    <text evidence="2">The sequence shown here is derived from an EMBL/GenBank/DDBJ whole genome shotgun (WGS) entry which is preliminary data.</text>
</comment>
<feature type="compositionally biased region" description="Polar residues" evidence="1">
    <location>
        <begin position="325"/>
        <end position="334"/>
    </location>
</feature>
<feature type="region of interest" description="Disordered" evidence="1">
    <location>
        <begin position="59"/>
        <end position="97"/>
    </location>
</feature>
<feature type="compositionally biased region" description="Polar residues" evidence="1">
    <location>
        <begin position="88"/>
        <end position="97"/>
    </location>
</feature>